<feature type="compositionally biased region" description="Basic and acidic residues" evidence="1">
    <location>
        <begin position="230"/>
        <end position="240"/>
    </location>
</feature>
<feature type="transmembrane region" description="Helical" evidence="2">
    <location>
        <begin position="148"/>
        <end position="165"/>
    </location>
</feature>
<organism evidence="3 4">
    <name type="scientific">Scardovia wiggsiae F0424</name>
    <dbReference type="NCBI Taxonomy" id="857290"/>
    <lineage>
        <taxon>Bacteria</taxon>
        <taxon>Bacillati</taxon>
        <taxon>Actinomycetota</taxon>
        <taxon>Actinomycetes</taxon>
        <taxon>Bifidobacteriales</taxon>
        <taxon>Bifidobacteriaceae</taxon>
        <taxon>Scardovia</taxon>
    </lineage>
</organism>
<feature type="transmembrane region" description="Helical" evidence="2">
    <location>
        <begin position="119"/>
        <end position="136"/>
    </location>
</feature>
<sequence length="420" mass="45772">MGQNQRSETAGLIAGLFSMLLSALLMSIFLDNAPAVWLVAGRRRLVGSAIVAVFSSIAFVVGYARHSRSWDLRSGWWVPVRRLLEIVSLTVVYATTIFFIVLAALTTISNIFGAEFGQYLVWLVGGLAAVSGYIVFVQGSQLSAKTVASLLPFFVVSGVTTAGMTSDDPVWWRNNFSQLGDRTTFAATLFNYTIVMAGICIIIISYFSLSELITNYRLSLAHPQLMAGKPTEDVQGKEGAGDDSTGSSGGTSRGAKLKMSLGRLAEPRRVELPIRHFMARIIIMGVLLILTALCFMSVGLFRYTPHPILHNVGARGLAFPLTALMVFLPWLAPQLSKTIYVVSDLIIVVISASAIDWVRGGTTFTNVEALAVFLFMAWFVIFSRQIAAMEADRLQSEMLMYSSMYANGSQEIASRLSPAT</sequence>
<feature type="transmembrane region" description="Helical" evidence="2">
    <location>
        <begin position="312"/>
        <end position="332"/>
    </location>
</feature>
<feature type="transmembrane region" description="Helical" evidence="2">
    <location>
        <begin position="339"/>
        <end position="358"/>
    </location>
</feature>
<keyword evidence="2" id="KW-0812">Transmembrane</keyword>
<gene>
    <name evidence="3" type="ORF">HMPREF9156_00299</name>
</gene>
<name>J0D6B7_9BIFI</name>
<keyword evidence="2" id="KW-0472">Membrane</keyword>
<feature type="transmembrane region" description="Helical" evidence="2">
    <location>
        <begin position="277"/>
        <end position="300"/>
    </location>
</feature>
<dbReference type="HOGENOM" id="CLU_713395_0_0_11"/>
<dbReference type="Proteomes" id="UP000006415">
    <property type="component" value="Unassembled WGS sequence"/>
</dbReference>
<dbReference type="RefSeq" id="WP_007147367.1">
    <property type="nucleotide sequence ID" value="NZ_AKCI01000001.1"/>
</dbReference>
<feature type="region of interest" description="Disordered" evidence="1">
    <location>
        <begin position="230"/>
        <end position="255"/>
    </location>
</feature>
<reference evidence="3 4" key="1">
    <citation type="submission" date="2012-01" db="EMBL/GenBank/DDBJ databases">
        <title>The Genome Sequence of Scardovia wiggsiae F0424.</title>
        <authorList>
            <consortium name="The Broad Institute Genome Sequencing Platform"/>
            <person name="Earl A."/>
            <person name="Ward D."/>
            <person name="Feldgarden M."/>
            <person name="Gevers D."/>
            <person name="Izard J."/>
            <person name="Ganesan A."/>
            <person name="Baranova O.V."/>
            <person name="Blanton J.M."/>
            <person name="Tanner A.C."/>
            <person name="Mathney J."/>
            <person name="Dewhirst F.E."/>
            <person name="Young S.K."/>
            <person name="Zeng Q."/>
            <person name="Gargeya S."/>
            <person name="Fitzgerald M."/>
            <person name="Haas B."/>
            <person name="Abouelleil A."/>
            <person name="Alvarado L."/>
            <person name="Arachchi H.M."/>
            <person name="Berlin A."/>
            <person name="Chapman S.B."/>
            <person name="Gearin G."/>
            <person name="Goldberg J."/>
            <person name="Griggs A."/>
            <person name="Gujja S."/>
            <person name="Hansen M."/>
            <person name="Heiman D."/>
            <person name="Howarth C."/>
            <person name="Larimer J."/>
            <person name="Lui A."/>
            <person name="MacDonald P.J.P."/>
            <person name="McCowen C."/>
            <person name="Montmayeur A."/>
            <person name="Murphy C."/>
            <person name="Neiman D."/>
            <person name="Pearson M."/>
            <person name="Priest M."/>
            <person name="Roberts A."/>
            <person name="Saif S."/>
            <person name="Shea T."/>
            <person name="Sisk P."/>
            <person name="Stolte C."/>
            <person name="Sykes S."/>
            <person name="Wortman J."/>
            <person name="Nusbaum C."/>
            <person name="Birren B."/>
        </authorList>
    </citation>
    <scope>NUCLEOTIDE SEQUENCE [LARGE SCALE GENOMIC DNA]</scope>
    <source>
        <strain evidence="3 4">F0424</strain>
    </source>
</reference>
<keyword evidence="4" id="KW-1185">Reference proteome</keyword>
<feature type="transmembrane region" description="Helical" evidence="2">
    <location>
        <begin position="185"/>
        <end position="209"/>
    </location>
</feature>
<evidence type="ECO:0000256" key="2">
    <source>
        <dbReference type="SAM" id="Phobius"/>
    </source>
</evidence>
<feature type="transmembrane region" description="Helical" evidence="2">
    <location>
        <begin position="86"/>
        <end position="113"/>
    </location>
</feature>
<evidence type="ECO:0000256" key="1">
    <source>
        <dbReference type="SAM" id="MobiDB-lite"/>
    </source>
</evidence>
<dbReference type="eggNOG" id="ENOG5032UTZ">
    <property type="taxonomic scope" value="Bacteria"/>
</dbReference>
<accession>J0D6B7</accession>
<evidence type="ECO:0000313" key="3">
    <source>
        <dbReference type="EMBL" id="EJD65535.1"/>
    </source>
</evidence>
<feature type="transmembrane region" description="Helical" evidence="2">
    <location>
        <begin position="364"/>
        <end position="383"/>
    </location>
</feature>
<feature type="transmembrane region" description="Helical" evidence="2">
    <location>
        <begin position="45"/>
        <end position="65"/>
    </location>
</feature>
<keyword evidence="2" id="KW-1133">Transmembrane helix</keyword>
<feature type="transmembrane region" description="Helical" evidence="2">
    <location>
        <begin position="12"/>
        <end position="30"/>
    </location>
</feature>
<dbReference type="OrthoDB" id="3225559at2"/>
<dbReference type="EMBL" id="AGZS01000001">
    <property type="protein sequence ID" value="EJD65535.1"/>
    <property type="molecule type" value="Genomic_DNA"/>
</dbReference>
<protein>
    <submittedName>
        <fullName evidence="3">Uncharacterized protein</fullName>
    </submittedName>
</protein>
<evidence type="ECO:0000313" key="4">
    <source>
        <dbReference type="Proteomes" id="UP000006415"/>
    </source>
</evidence>
<proteinExistence type="predicted"/>
<dbReference type="AlphaFoldDB" id="J0D6B7"/>
<comment type="caution">
    <text evidence="3">The sequence shown here is derived from an EMBL/GenBank/DDBJ whole genome shotgun (WGS) entry which is preliminary data.</text>
</comment>